<dbReference type="InterPro" id="IPR035218">
    <property type="entry name" value="DUF5327"/>
</dbReference>
<accession>A0A372LSU3</accession>
<proteinExistence type="predicted"/>
<dbReference type="AlphaFoldDB" id="A0A372LSU3"/>
<protein>
    <recommendedName>
        <fullName evidence="3">YwdI family protein</fullName>
    </recommendedName>
</protein>
<name>A0A372LSU3_9BACI</name>
<organism evidence="1 2">
    <name type="scientific">Peribacillus saganii</name>
    <dbReference type="NCBI Taxonomy" id="2303992"/>
    <lineage>
        <taxon>Bacteria</taxon>
        <taxon>Bacillati</taxon>
        <taxon>Bacillota</taxon>
        <taxon>Bacilli</taxon>
        <taxon>Bacillales</taxon>
        <taxon>Bacillaceae</taxon>
        <taxon>Peribacillus</taxon>
    </lineage>
</organism>
<sequence>MEIRSNTVLIKMEELVQKARAAENKEKLNGYIIAVQALCDILLDKQEELSDLYEQKLVLAAPSPVIQKEIVNPVSSLPQGKPAKINEANGESIFDF</sequence>
<reference evidence="1 2" key="1">
    <citation type="submission" date="2018-08" db="EMBL/GenBank/DDBJ databases">
        <title>Bacillus chawlae sp. nov., Bacillus glennii sp. nov., and Bacillus saganii sp. nov. Isolated from the Vehicle Assembly Building at Kennedy Space Center where the Viking Spacecraft were Assembled.</title>
        <authorList>
            <person name="Seuylemezian A."/>
            <person name="Vaishampayan P."/>
        </authorList>
    </citation>
    <scope>NUCLEOTIDE SEQUENCE [LARGE SCALE GENOMIC DNA]</scope>
    <source>
        <strain evidence="1 2">V47-23a</strain>
    </source>
</reference>
<comment type="caution">
    <text evidence="1">The sequence shown here is derived from an EMBL/GenBank/DDBJ whole genome shotgun (WGS) entry which is preliminary data.</text>
</comment>
<keyword evidence="2" id="KW-1185">Reference proteome</keyword>
<evidence type="ECO:0000313" key="1">
    <source>
        <dbReference type="EMBL" id="RFU70880.1"/>
    </source>
</evidence>
<dbReference type="Proteomes" id="UP000264541">
    <property type="component" value="Unassembled WGS sequence"/>
</dbReference>
<gene>
    <name evidence="1" type="ORF">D0469_04410</name>
</gene>
<dbReference type="OrthoDB" id="2361717at2"/>
<evidence type="ECO:0008006" key="3">
    <source>
        <dbReference type="Google" id="ProtNLM"/>
    </source>
</evidence>
<dbReference type="RefSeq" id="WP_117325438.1">
    <property type="nucleotide sequence ID" value="NZ_QVTE01000009.1"/>
</dbReference>
<dbReference type="EMBL" id="QVTE01000009">
    <property type="protein sequence ID" value="RFU70880.1"/>
    <property type="molecule type" value="Genomic_DNA"/>
</dbReference>
<evidence type="ECO:0000313" key="2">
    <source>
        <dbReference type="Proteomes" id="UP000264541"/>
    </source>
</evidence>
<dbReference type="Pfam" id="PF17261">
    <property type="entry name" value="DUF5327"/>
    <property type="match status" value="1"/>
</dbReference>